<proteinExistence type="predicted"/>
<comment type="caution">
    <text evidence="2">The sequence shown here is derived from an EMBL/GenBank/DDBJ whole genome shotgun (WGS) entry which is preliminary data.</text>
</comment>
<evidence type="ECO:0000313" key="2">
    <source>
        <dbReference type="EMBL" id="GAA2430306.1"/>
    </source>
</evidence>
<name>A0ABN3JK69_9ACTN</name>
<reference evidence="2 3" key="1">
    <citation type="journal article" date="2019" name="Int. J. Syst. Evol. Microbiol.">
        <title>The Global Catalogue of Microorganisms (GCM) 10K type strain sequencing project: providing services to taxonomists for standard genome sequencing and annotation.</title>
        <authorList>
            <consortium name="The Broad Institute Genomics Platform"/>
            <consortium name="The Broad Institute Genome Sequencing Center for Infectious Disease"/>
            <person name="Wu L."/>
            <person name="Ma J."/>
        </authorList>
    </citation>
    <scope>NUCLEOTIDE SEQUENCE [LARGE SCALE GENOMIC DNA]</scope>
    <source>
        <strain evidence="2 3">JCM 3325</strain>
    </source>
</reference>
<keyword evidence="3" id="KW-1185">Reference proteome</keyword>
<gene>
    <name evidence="2" type="ORF">GCM10010191_49830</name>
</gene>
<dbReference type="EMBL" id="BAAARW010000020">
    <property type="protein sequence ID" value="GAA2430306.1"/>
    <property type="molecule type" value="Genomic_DNA"/>
</dbReference>
<protein>
    <submittedName>
        <fullName evidence="2">Uncharacterized protein</fullName>
    </submittedName>
</protein>
<feature type="region of interest" description="Disordered" evidence="1">
    <location>
        <begin position="67"/>
        <end position="97"/>
    </location>
</feature>
<evidence type="ECO:0000256" key="1">
    <source>
        <dbReference type="SAM" id="MobiDB-lite"/>
    </source>
</evidence>
<feature type="compositionally biased region" description="Polar residues" evidence="1">
    <location>
        <begin position="69"/>
        <end position="79"/>
    </location>
</feature>
<organism evidence="2 3">
    <name type="scientific">Actinomadura vinacea</name>
    <dbReference type="NCBI Taxonomy" id="115336"/>
    <lineage>
        <taxon>Bacteria</taxon>
        <taxon>Bacillati</taxon>
        <taxon>Actinomycetota</taxon>
        <taxon>Actinomycetes</taxon>
        <taxon>Streptosporangiales</taxon>
        <taxon>Thermomonosporaceae</taxon>
        <taxon>Actinomadura</taxon>
    </lineage>
</organism>
<accession>A0ABN3JK69</accession>
<dbReference type="RefSeq" id="WP_344592008.1">
    <property type="nucleotide sequence ID" value="NZ_BAAARW010000020.1"/>
</dbReference>
<evidence type="ECO:0000313" key="3">
    <source>
        <dbReference type="Proteomes" id="UP001501231"/>
    </source>
</evidence>
<dbReference type="Proteomes" id="UP001501231">
    <property type="component" value="Unassembled WGS sequence"/>
</dbReference>
<sequence length="626" mass="69508">MTEPAPPTFADDLAARRHPTVGVWNRLEGRPRTTDFNRALRAEVRDPLWLLTRQWQLGEFHGTDAGSPVTATYSVTPSRPTRFRPDGGPPEDLPDDRPLETMAERRRLPFAFGPEEIAFDLRLMIGYRWLKLLGQHKLLGLTLNFEKQYIDRYPFALPDPLHPEDEDVARLAHPQVWAMLQTIAGRRMDGYRLYLHVKGGGDADDGINTIPLLHHALLVNLGKRLVAWFDALIDQPTGPTAGRPDGDATWAPRRLEHCFSVSASVPGGGEKVLTAQEYPGGDLEWHAFSVDPGPKLGGPKPPEKTLNRTVFPAPVRYSGMPLPRWWALEDGRTNFAAVRPDSTDLARLIFLEFALVFSNDWYQIPCDLPAGTVATIRGLVVTDVFGQKLWITPAGAGDDEDWQRWSMFTLDTIGDDHVPADTDLLLPPSVPKVADGPALEEVLLIRDENANLVWGIEQTVRLPTGEPRRGGEAAAEVVAFRKRLAEHATAEEDPPRAPISYVAMNTIPEQWIPFIPVHVAGDNREIQLQRAAMPSAVDGRPVRPRTTLLRQGFDDGKRYFINEEEVPQAGTRLAVSYNRTRWRDGRVVVWLSARRGAGRGEGSSGLAFDLLADTPPVTSPALPGVL</sequence>